<dbReference type="Pfam" id="PF00069">
    <property type="entry name" value="Pkinase"/>
    <property type="match status" value="1"/>
</dbReference>
<dbReference type="Gene3D" id="1.10.510.10">
    <property type="entry name" value="Transferase(Phosphotransferase) domain 1"/>
    <property type="match status" value="2"/>
</dbReference>
<dbReference type="InterPro" id="IPR000719">
    <property type="entry name" value="Prot_kinase_dom"/>
</dbReference>
<dbReference type="InterPro" id="IPR051681">
    <property type="entry name" value="Ser/Thr_Kinases-Pseudokinases"/>
</dbReference>
<keyword evidence="2" id="KW-0418">Kinase</keyword>
<proteinExistence type="predicted"/>
<dbReference type="HOGENOM" id="CLU_027227_0_0_1"/>
<dbReference type="Proteomes" id="UP000027456">
    <property type="component" value="Unassembled WGS sequence"/>
</dbReference>
<comment type="caution">
    <text evidence="2">The sequence shown here is derived from an EMBL/GenBank/DDBJ whole genome shotgun (WGS) entry which is preliminary data.</text>
</comment>
<dbReference type="InterPro" id="IPR011009">
    <property type="entry name" value="Kinase-like_dom_sf"/>
</dbReference>
<feature type="domain" description="Protein kinase" evidence="1">
    <location>
        <begin position="392"/>
        <end position="672"/>
    </location>
</feature>
<dbReference type="EMBL" id="AZST01000185">
    <property type="protein sequence ID" value="KEP51216.1"/>
    <property type="molecule type" value="Genomic_DNA"/>
</dbReference>
<feature type="domain" description="Protein kinase" evidence="1">
    <location>
        <begin position="54"/>
        <end position="351"/>
    </location>
</feature>
<gene>
    <name evidence="2" type="ORF">V565_065530</name>
</gene>
<evidence type="ECO:0000313" key="3">
    <source>
        <dbReference type="Proteomes" id="UP000027456"/>
    </source>
</evidence>
<keyword evidence="3" id="KW-1185">Reference proteome</keyword>
<evidence type="ECO:0000313" key="2">
    <source>
        <dbReference type="EMBL" id="KEP51216.1"/>
    </source>
</evidence>
<keyword evidence="2" id="KW-0808">Transferase</keyword>
<dbReference type="STRING" id="1423351.A0A074RVU6"/>
<name>A0A074RVU6_9AGAM</name>
<dbReference type="GO" id="GO:0004674">
    <property type="term" value="F:protein serine/threonine kinase activity"/>
    <property type="evidence" value="ECO:0007669"/>
    <property type="project" value="TreeGrafter"/>
</dbReference>
<dbReference type="AlphaFoldDB" id="A0A074RVU6"/>
<accession>A0A074RVU6</accession>
<dbReference type="OrthoDB" id="346907at2759"/>
<dbReference type="SUPFAM" id="SSF56112">
    <property type="entry name" value="Protein kinase-like (PK-like)"/>
    <property type="match status" value="2"/>
</dbReference>
<organism evidence="2 3">
    <name type="scientific">Rhizoctonia solani 123E</name>
    <dbReference type="NCBI Taxonomy" id="1423351"/>
    <lineage>
        <taxon>Eukaryota</taxon>
        <taxon>Fungi</taxon>
        <taxon>Dikarya</taxon>
        <taxon>Basidiomycota</taxon>
        <taxon>Agaricomycotina</taxon>
        <taxon>Agaricomycetes</taxon>
        <taxon>Cantharellales</taxon>
        <taxon>Ceratobasidiaceae</taxon>
        <taxon>Rhizoctonia</taxon>
    </lineage>
</organism>
<dbReference type="PANTHER" id="PTHR44329">
    <property type="entry name" value="SERINE/THREONINE-PROTEIN KINASE TNNI3K-RELATED"/>
    <property type="match status" value="1"/>
</dbReference>
<sequence length="681" mass="76594">MPYSRKNLVLLKIQEIAKDKNRPLPSSRGSVAIGGPQEALEEALGPADEEDLHVVTSAFLKEGSAADVWLYQVKKTSSLLAGCAPEDLPDVVPVVKKVMRVAPRYFRNFGSCRNEHILLDLRKDFQERFQLWKSLAHPSIAALYFIAPRELTLFQEYCENGNLREYLKQSLSEIEHIRIVEDILRGVVYLHTRDPPVAHGYINPGKIYIGHAGRAKLGEFGLSKSVAGFSHLVPSITVTGMTRWMSPEYFNDSEPGLDTIPGDIWSFGCTLLEMITGLIPYHKSRYDTQVLAKILGGVHPGNPELERYPKGGEYPQEYIGLVRRLISQCWLPIAKRSSSQDLLEQVTQVLFRLHQAPSEALKSTYEPLPISATMSIDEIFSCLTHYCCTDVTALLDLSSIGGHRDINTRHNNIYHGRLLNGTEVALKVAKNFPGAAELNPVLRIAHELYVWSKCDHPNILPFIGAAMFHNSIALITPWMKQDDLSAWRQRTLSTEIYLDICAQISDGLSYLHSVGIVHGNLKGRKVLMSDDMIPKIIGFDEAVFLNPDNALQFDRELVRKVTTRWAAPEKLLGEVDESYRGTIESDVYSLGMTILEVITGDVPWPGRRDFHIIKSLMEGERPERPHSHLPDEQADLVWDLLTQCWEEKPADRPTAAEVRDKLKAIIDKKPAIRSSENIVGQ</sequence>
<dbReference type="GO" id="GO:0005524">
    <property type="term" value="F:ATP binding"/>
    <property type="evidence" value="ECO:0007669"/>
    <property type="project" value="InterPro"/>
</dbReference>
<protein>
    <submittedName>
        <fullName evidence="2">Tyrosine kinase catalytic domain protein</fullName>
    </submittedName>
</protein>
<dbReference type="InterPro" id="IPR001245">
    <property type="entry name" value="Ser-Thr/Tyr_kinase_cat_dom"/>
</dbReference>
<dbReference type="PROSITE" id="PS50011">
    <property type="entry name" value="PROTEIN_KINASE_DOM"/>
    <property type="match status" value="2"/>
</dbReference>
<reference evidence="2 3" key="1">
    <citation type="submission" date="2013-12" db="EMBL/GenBank/DDBJ databases">
        <authorList>
            <person name="Cubeta M."/>
            <person name="Pakala S."/>
            <person name="Fedorova N."/>
            <person name="Thomas E."/>
            <person name="Dean R."/>
            <person name="Jabaji S."/>
            <person name="Neate S."/>
            <person name="Toda T."/>
            <person name="Tavantzis S."/>
            <person name="Vilgalys R."/>
            <person name="Bharathan N."/>
            <person name="Pakala S."/>
            <person name="Losada L.S."/>
            <person name="Zafar N."/>
            <person name="Nierman W."/>
        </authorList>
    </citation>
    <scope>NUCLEOTIDE SEQUENCE [LARGE SCALE GENOMIC DNA]</scope>
    <source>
        <strain evidence="2 3">123E</strain>
    </source>
</reference>
<dbReference type="PANTHER" id="PTHR44329:SF214">
    <property type="entry name" value="PROTEIN KINASE DOMAIN-CONTAINING PROTEIN"/>
    <property type="match status" value="1"/>
</dbReference>
<dbReference type="Pfam" id="PF07714">
    <property type="entry name" value="PK_Tyr_Ser-Thr"/>
    <property type="match status" value="1"/>
</dbReference>
<evidence type="ECO:0000259" key="1">
    <source>
        <dbReference type="PROSITE" id="PS50011"/>
    </source>
</evidence>